<dbReference type="KEGG" id="vg:55611835"/>
<dbReference type="Proteomes" id="UP000267142">
    <property type="component" value="Segment"/>
</dbReference>
<gene>
    <name evidence="1" type="primary">25</name>
    <name evidence="1" type="ORF">SEA_BURRO_25</name>
</gene>
<evidence type="ECO:0000313" key="1">
    <source>
        <dbReference type="EMBL" id="AYD86168.1"/>
    </source>
</evidence>
<reference evidence="1 2" key="1">
    <citation type="submission" date="2018-08" db="EMBL/GenBank/DDBJ databases">
        <authorList>
            <person name="Solberg C.E."/>
            <person name="Bonilla J.A."/>
            <person name="Klyczek K."/>
            <person name="Garlena R.A."/>
            <person name="Russell D.A."/>
            <person name="Pope W.H."/>
            <person name="Jacobs-Sera D."/>
            <person name="Hatfull G.F."/>
        </authorList>
    </citation>
    <scope>NUCLEOTIDE SEQUENCE [LARGE SCALE GENOMIC DNA]</scope>
</reference>
<proteinExistence type="predicted"/>
<name>A0A386KKI2_9CAUD</name>
<evidence type="ECO:0000313" key="2">
    <source>
        <dbReference type="Proteomes" id="UP000267142"/>
    </source>
</evidence>
<dbReference type="EMBL" id="MH825698">
    <property type="protein sequence ID" value="AYD86168.1"/>
    <property type="molecule type" value="Genomic_DNA"/>
</dbReference>
<sequence length="112" mass="12731">MRYNNRKRKAANDTPEQVLQRVHALITSFLDKHGCSYQRDGSNTLFVHRPDNNTSTVLVRAYYGDEKGTYVLVETIISGRRTVSGERSATQKLYNHCHSIITEWAESIGVTS</sequence>
<accession>A0A386KKI2</accession>
<dbReference type="RefSeq" id="YP_009841644.1">
    <property type="nucleotide sequence ID" value="NC_048733.1"/>
</dbReference>
<protein>
    <submittedName>
        <fullName evidence="1">Uncharacterized protein</fullName>
    </submittedName>
</protein>
<keyword evidence="2" id="KW-1185">Reference proteome</keyword>
<organism evidence="1 2">
    <name type="scientific">Microbacterium phage Burro</name>
    <dbReference type="NCBI Taxonomy" id="2315703"/>
    <lineage>
        <taxon>Viruses</taxon>
        <taxon>Duplodnaviria</taxon>
        <taxon>Heunggongvirae</taxon>
        <taxon>Uroviricota</taxon>
        <taxon>Caudoviricetes</taxon>
        <taxon>Burrovirus</taxon>
        <taxon>Burrovirus burro</taxon>
    </lineage>
</organism>
<dbReference type="GeneID" id="55611835"/>